<dbReference type="EMBL" id="CP014691">
    <property type="protein sequence ID" value="AQS88091.1"/>
    <property type="molecule type" value="Genomic_DNA"/>
</dbReference>
<gene>
    <name evidence="1" type="ORF">A0U93_09200</name>
</gene>
<protein>
    <submittedName>
        <fullName evidence="1">TetR family transcriptional regulator</fullName>
    </submittedName>
</protein>
<dbReference type="Proteomes" id="UP000188604">
    <property type="component" value="Chromosome"/>
</dbReference>
<sequence length="221" mass="24251">MPQDHNAPPTEPDLEAFDDALLDAAMNLAAMSGWRRLTLVDAAREAGLPVDAVRARFPFKHMLLTRLGRIADESALRDDGAGITVRERVFDLLMRRFDVFQQYREGIRAVLHALPYDPPLAALMAVLTLDTMKWIADVAGVDTEGLRGKIAVNGIAGIWAYTLRAWEKDESLDLSSTMAALDQALDRAERFSLLRPSATQRMAEAAGATGGVPDHPLELES</sequence>
<evidence type="ECO:0000313" key="2">
    <source>
        <dbReference type="Proteomes" id="UP000188604"/>
    </source>
</evidence>
<dbReference type="SUPFAM" id="SSF46689">
    <property type="entry name" value="Homeodomain-like"/>
    <property type="match status" value="1"/>
</dbReference>
<proteinExistence type="predicted"/>
<keyword evidence="2" id="KW-1185">Reference proteome</keyword>
<dbReference type="AlphaFoldDB" id="A0A1U9KQH1"/>
<dbReference type="KEGG" id="nch:A0U93_09200"/>
<organism evidence="1 2">
    <name type="scientific">Neoasaia chiangmaiensis</name>
    <dbReference type="NCBI Taxonomy" id="320497"/>
    <lineage>
        <taxon>Bacteria</taxon>
        <taxon>Pseudomonadati</taxon>
        <taxon>Pseudomonadota</taxon>
        <taxon>Alphaproteobacteria</taxon>
        <taxon>Acetobacterales</taxon>
        <taxon>Acetobacteraceae</taxon>
        <taxon>Neoasaia</taxon>
    </lineage>
</organism>
<dbReference type="STRING" id="320497.A0U93_09200"/>
<dbReference type="Gene3D" id="1.10.357.10">
    <property type="entry name" value="Tetracycline Repressor, domain 2"/>
    <property type="match status" value="1"/>
</dbReference>
<accession>A0A1U9KQH1</accession>
<dbReference type="InterPro" id="IPR009057">
    <property type="entry name" value="Homeodomain-like_sf"/>
</dbReference>
<name>A0A1U9KQH1_9PROT</name>
<evidence type="ECO:0000313" key="1">
    <source>
        <dbReference type="EMBL" id="AQS88091.1"/>
    </source>
</evidence>
<dbReference type="OrthoDB" id="7828598at2"/>
<reference evidence="1 2" key="1">
    <citation type="submission" date="2016-03" db="EMBL/GenBank/DDBJ databases">
        <title>Acetic acid bacteria sequencing.</title>
        <authorList>
            <person name="Brandt J."/>
            <person name="Jakob F."/>
            <person name="Vogel R.F."/>
        </authorList>
    </citation>
    <scope>NUCLEOTIDE SEQUENCE [LARGE SCALE GENOMIC DNA]</scope>
    <source>
        <strain evidence="1 2">NBRC 101099</strain>
    </source>
</reference>
<dbReference type="RefSeq" id="WP_077807113.1">
    <property type="nucleotide sequence ID" value="NZ_BJXS01000007.1"/>
</dbReference>